<dbReference type="EMBL" id="CYSC01000003">
    <property type="protein sequence ID" value="CUH70302.1"/>
    <property type="molecule type" value="Genomic_DNA"/>
</dbReference>
<organism evidence="6 8">
    <name type="scientific">Thalassovita autumnalis</name>
    <dbReference type="NCBI Taxonomy" id="2072972"/>
    <lineage>
        <taxon>Bacteria</taxon>
        <taxon>Pseudomonadati</taxon>
        <taxon>Pseudomonadota</taxon>
        <taxon>Alphaproteobacteria</taxon>
        <taxon>Rhodobacterales</taxon>
        <taxon>Roseobacteraceae</taxon>
        <taxon>Thalassovita</taxon>
    </lineage>
</organism>
<dbReference type="SMART" id="SM00895">
    <property type="entry name" value="FCD"/>
    <property type="match status" value="1"/>
</dbReference>
<dbReference type="InterPro" id="IPR008920">
    <property type="entry name" value="TF_FadR/GntR_C"/>
</dbReference>
<evidence type="ECO:0000313" key="5">
    <source>
        <dbReference type="EMBL" id="CUH62492.1"/>
    </source>
</evidence>
<dbReference type="InterPro" id="IPR036390">
    <property type="entry name" value="WH_DNA-bd_sf"/>
</dbReference>
<dbReference type="Gene3D" id="1.20.120.530">
    <property type="entry name" value="GntR ligand-binding domain-like"/>
    <property type="match status" value="1"/>
</dbReference>
<evidence type="ECO:0000313" key="8">
    <source>
        <dbReference type="Proteomes" id="UP000051887"/>
    </source>
</evidence>
<dbReference type="InterPro" id="IPR000524">
    <property type="entry name" value="Tscrpt_reg_HTH_GntR"/>
</dbReference>
<evidence type="ECO:0000256" key="2">
    <source>
        <dbReference type="ARBA" id="ARBA00023125"/>
    </source>
</evidence>
<dbReference type="PROSITE" id="PS50949">
    <property type="entry name" value="HTH_GNTR"/>
    <property type="match status" value="1"/>
</dbReference>
<dbReference type="Proteomes" id="UP000051086">
    <property type="component" value="Unassembled WGS sequence"/>
</dbReference>
<evidence type="ECO:0000259" key="4">
    <source>
        <dbReference type="PROSITE" id="PS50949"/>
    </source>
</evidence>
<accession>A0A0P1F439</accession>
<dbReference type="AlphaFoldDB" id="A0A0P1F439"/>
<keyword evidence="3" id="KW-0804">Transcription</keyword>
<dbReference type="RefSeq" id="WP_058241657.1">
    <property type="nucleotide sequence ID" value="NZ_CYSB01000004.1"/>
</dbReference>
<proteinExistence type="predicted"/>
<name>A0A0P1F439_9RHOB</name>
<sequence>MDKSTLAPTQPAETANTSATQLAYQALRRMIVVGELPPGEKLKIERLRQVLDTGASPVREALSLLTSDQLVERIDQRGFRTAAVSKANFEEILRLRCYLEEMALRQSIAAADEAWEGRAVLAHHRMVRQPREDVEVFEQRHKDFHMALLEACGSPILLKFCTQLYDLNIRYRYLAEQASGYKKRDIGKEHAEILEAAINRDADLAVERLLHHYRQTGAYLTAQFPE</sequence>
<dbReference type="Pfam" id="PF00392">
    <property type="entry name" value="GntR"/>
    <property type="match status" value="1"/>
</dbReference>
<dbReference type="SUPFAM" id="SSF46785">
    <property type="entry name" value="Winged helix' DNA-binding domain"/>
    <property type="match status" value="1"/>
</dbReference>
<evidence type="ECO:0000313" key="6">
    <source>
        <dbReference type="EMBL" id="CUH70302.1"/>
    </source>
</evidence>
<reference evidence="6 8" key="2">
    <citation type="submission" date="2015-09" db="EMBL/GenBank/DDBJ databases">
        <authorList>
            <consortium name="Swine Surveillance"/>
        </authorList>
    </citation>
    <scope>NUCLEOTIDE SEQUENCE [LARGE SCALE GENOMIC DNA]</scope>
    <source>
        <strain evidence="6 8">5120</strain>
    </source>
</reference>
<reference evidence="5 7" key="1">
    <citation type="submission" date="2015-09" db="EMBL/GenBank/DDBJ databases">
        <authorList>
            <person name="Rodrigo-Torres L."/>
            <person name="Arahal D.R."/>
        </authorList>
    </citation>
    <scope>NUCLEOTIDE SEQUENCE [LARGE SCALE GENOMIC DNA]</scope>
    <source>
        <strain evidence="5 7">CECT 5118</strain>
    </source>
</reference>
<protein>
    <submittedName>
        <fullName evidence="6">Carbon starvation induced regulator</fullName>
    </submittedName>
</protein>
<dbReference type="Gene3D" id="1.10.10.10">
    <property type="entry name" value="Winged helix-like DNA-binding domain superfamily/Winged helix DNA-binding domain"/>
    <property type="match status" value="1"/>
</dbReference>
<dbReference type="EMBL" id="CYSB01000004">
    <property type="protein sequence ID" value="CUH62492.1"/>
    <property type="molecule type" value="Genomic_DNA"/>
</dbReference>
<evidence type="ECO:0000313" key="7">
    <source>
        <dbReference type="Proteomes" id="UP000051086"/>
    </source>
</evidence>
<gene>
    <name evidence="6" type="primary">csiR_1</name>
    <name evidence="5" type="ORF">TL5118_00044</name>
    <name evidence="6" type="ORF">TL5120_00075</name>
</gene>
<dbReference type="SUPFAM" id="SSF48008">
    <property type="entry name" value="GntR ligand-binding domain-like"/>
    <property type="match status" value="1"/>
</dbReference>
<evidence type="ECO:0000256" key="3">
    <source>
        <dbReference type="ARBA" id="ARBA00023163"/>
    </source>
</evidence>
<dbReference type="PANTHER" id="PTHR43537">
    <property type="entry name" value="TRANSCRIPTIONAL REGULATOR, GNTR FAMILY"/>
    <property type="match status" value="1"/>
</dbReference>
<dbReference type="Pfam" id="PF07729">
    <property type="entry name" value="FCD"/>
    <property type="match status" value="1"/>
</dbReference>
<dbReference type="PANTHER" id="PTHR43537:SF20">
    <property type="entry name" value="HTH-TYPE TRANSCRIPTIONAL REPRESSOR GLAR"/>
    <property type="match status" value="1"/>
</dbReference>
<keyword evidence="1" id="KW-0805">Transcription regulation</keyword>
<dbReference type="GO" id="GO:0003700">
    <property type="term" value="F:DNA-binding transcription factor activity"/>
    <property type="evidence" value="ECO:0007669"/>
    <property type="project" value="InterPro"/>
</dbReference>
<keyword evidence="7" id="KW-1185">Reference proteome</keyword>
<dbReference type="InterPro" id="IPR011711">
    <property type="entry name" value="GntR_C"/>
</dbReference>
<dbReference type="GO" id="GO:0003677">
    <property type="term" value="F:DNA binding"/>
    <property type="evidence" value="ECO:0007669"/>
    <property type="project" value="UniProtKB-KW"/>
</dbReference>
<feature type="domain" description="HTH gntR-type" evidence="4">
    <location>
        <begin position="17"/>
        <end position="84"/>
    </location>
</feature>
<dbReference type="SMART" id="SM00345">
    <property type="entry name" value="HTH_GNTR"/>
    <property type="match status" value="1"/>
</dbReference>
<dbReference type="OrthoDB" id="8638122at2"/>
<dbReference type="Proteomes" id="UP000051887">
    <property type="component" value="Unassembled WGS sequence"/>
</dbReference>
<dbReference type="InterPro" id="IPR036388">
    <property type="entry name" value="WH-like_DNA-bd_sf"/>
</dbReference>
<evidence type="ECO:0000256" key="1">
    <source>
        <dbReference type="ARBA" id="ARBA00023015"/>
    </source>
</evidence>
<keyword evidence="2" id="KW-0238">DNA-binding</keyword>